<organism evidence="3 4">
    <name type="scientific">Gandjariella thermophila</name>
    <dbReference type="NCBI Taxonomy" id="1931992"/>
    <lineage>
        <taxon>Bacteria</taxon>
        <taxon>Bacillati</taxon>
        <taxon>Actinomycetota</taxon>
        <taxon>Actinomycetes</taxon>
        <taxon>Pseudonocardiales</taxon>
        <taxon>Pseudonocardiaceae</taxon>
        <taxon>Gandjariella</taxon>
    </lineage>
</organism>
<dbReference type="AlphaFoldDB" id="A0A4D4J380"/>
<dbReference type="Gene3D" id="3.20.20.370">
    <property type="entry name" value="Glycoside hydrolase/deacetylase"/>
    <property type="match status" value="1"/>
</dbReference>
<dbReference type="OrthoDB" id="438898at2"/>
<comment type="caution">
    <text evidence="3">The sequence shown here is derived from an EMBL/GenBank/DDBJ whole genome shotgun (WGS) entry which is preliminary data.</text>
</comment>
<dbReference type="Proteomes" id="UP000298860">
    <property type="component" value="Unassembled WGS sequence"/>
</dbReference>
<feature type="compositionally biased region" description="Low complexity" evidence="1">
    <location>
        <begin position="77"/>
        <end position="95"/>
    </location>
</feature>
<feature type="region of interest" description="Disordered" evidence="1">
    <location>
        <begin position="33"/>
        <end position="100"/>
    </location>
</feature>
<sequence length="304" mass="31666">MRVRTRIGWLSTVATLMVAVAVLVVLGDHTQPAPGAPRAAADGGATTAPAPTTGAAPTTAGNPVERTATGSASAEVGSTTTAPSSPSRSAGPTPAWLHRLAPGERPPQFVLFSFDGAGDHAHWQRMLPLARRVGAHFSGFLSGIYLLDDARRGEYTGPGHLPGRASIGFGGSPQEVRTRIEDLNTAIADGHEIGTHYNGHFCRGAEPSVGFWQTAQWNAELDQFFGFVRQATGAGLRVDPATIRGGRTPCLEGRFEQLFPALRHLLRGRPVAAAAGPGRAGRAPGVAARPRLTGRVGGYPSVAP</sequence>
<evidence type="ECO:0008006" key="5">
    <source>
        <dbReference type="Google" id="ProtNLM"/>
    </source>
</evidence>
<feature type="transmembrane region" description="Helical" evidence="2">
    <location>
        <begin position="7"/>
        <end position="27"/>
    </location>
</feature>
<keyword evidence="2" id="KW-1133">Transmembrane helix</keyword>
<evidence type="ECO:0000313" key="4">
    <source>
        <dbReference type="Proteomes" id="UP000298860"/>
    </source>
</evidence>
<keyword evidence="4" id="KW-1185">Reference proteome</keyword>
<reference evidence="4" key="1">
    <citation type="submission" date="2019-04" db="EMBL/GenBank/DDBJ databases">
        <title>Draft genome sequence of Pseudonocardiaceae bacterium SL3-2-4.</title>
        <authorList>
            <person name="Ningsih F."/>
            <person name="Yokota A."/>
            <person name="Sakai Y."/>
            <person name="Nanatani K."/>
            <person name="Yabe S."/>
            <person name="Oetari A."/>
            <person name="Sjamsuridzal W."/>
        </authorList>
    </citation>
    <scope>NUCLEOTIDE SEQUENCE [LARGE SCALE GENOMIC DNA]</scope>
    <source>
        <strain evidence="4">SL3-2-4</strain>
    </source>
</reference>
<keyword evidence="2" id="KW-0812">Transmembrane</keyword>
<keyword evidence="2" id="KW-0472">Membrane</keyword>
<protein>
    <recommendedName>
        <fullName evidence="5">NodB homology domain-containing protein</fullName>
    </recommendedName>
</protein>
<dbReference type="InterPro" id="IPR011330">
    <property type="entry name" value="Glyco_hydro/deAcase_b/a-brl"/>
</dbReference>
<dbReference type="RefSeq" id="WP_137813054.1">
    <property type="nucleotide sequence ID" value="NZ_BJFL01000005.1"/>
</dbReference>
<proteinExistence type="predicted"/>
<accession>A0A4D4J380</accession>
<name>A0A4D4J380_9PSEU</name>
<gene>
    <name evidence="3" type="ORF">GTS_15370</name>
</gene>
<feature type="compositionally biased region" description="Low complexity" evidence="1">
    <location>
        <begin position="33"/>
        <end position="61"/>
    </location>
</feature>
<evidence type="ECO:0000313" key="3">
    <source>
        <dbReference type="EMBL" id="GDY29904.1"/>
    </source>
</evidence>
<evidence type="ECO:0000256" key="2">
    <source>
        <dbReference type="SAM" id="Phobius"/>
    </source>
</evidence>
<dbReference type="EMBL" id="BJFL01000005">
    <property type="protein sequence ID" value="GDY29904.1"/>
    <property type="molecule type" value="Genomic_DNA"/>
</dbReference>
<evidence type="ECO:0000256" key="1">
    <source>
        <dbReference type="SAM" id="MobiDB-lite"/>
    </source>
</evidence>
<dbReference type="SUPFAM" id="SSF88713">
    <property type="entry name" value="Glycoside hydrolase/deacetylase"/>
    <property type="match status" value="1"/>
</dbReference>
<dbReference type="GO" id="GO:0005975">
    <property type="term" value="P:carbohydrate metabolic process"/>
    <property type="evidence" value="ECO:0007669"/>
    <property type="project" value="InterPro"/>
</dbReference>